<evidence type="ECO:0000313" key="4">
    <source>
        <dbReference type="Proteomes" id="UP000241436"/>
    </source>
</evidence>
<dbReference type="InterPro" id="IPR014756">
    <property type="entry name" value="Ig_E-set"/>
</dbReference>
<organism evidence="3 4">
    <name type="scientific">Candidatus Methylomirabilis limnetica</name>
    <dbReference type="NCBI Taxonomy" id="2033718"/>
    <lineage>
        <taxon>Bacteria</taxon>
        <taxon>Candidatus Methylomirabilota</taxon>
        <taxon>Candidatus Methylomirabilia</taxon>
        <taxon>Candidatus Methylomirabilales</taxon>
        <taxon>Candidatus Methylomirabilaceae</taxon>
        <taxon>Candidatus Methylomirabilis</taxon>
    </lineage>
</organism>
<sequence length="93" mass="10372">MTEGLAMGRIASFSFRCPGAGSVILAGDFNGWNVSAHPMVYDGIQEVWTVALPLEPGRYEYKFFVDGRVWWNDPSAPKVPNVWGSENSYLDIE</sequence>
<dbReference type="OrthoDB" id="9811945at2"/>
<evidence type="ECO:0000313" key="3">
    <source>
        <dbReference type="EMBL" id="PTL35547.1"/>
    </source>
</evidence>
<dbReference type="Pfam" id="PF16561">
    <property type="entry name" value="AMPK1_CBM"/>
    <property type="match status" value="1"/>
</dbReference>
<dbReference type="InterPro" id="IPR032640">
    <property type="entry name" value="AMPK1_CBM"/>
</dbReference>
<keyword evidence="4" id="KW-1185">Reference proteome</keyword>
<dbReference type="RefSeq" id="WP_107563085.1">
    <property type="nucleotide sequence ID" value="NZ_NVQC01000023.1"/>
</dbReference>
<protein>
    <recommendedName>
        <fullName evidence="2">AMP-activated protein kinase glycogen-binding domain-containing protein</fullName>
    </recommendedName>
</protein>
<dbReference type="InterPro" id="IPR050827">
    <property type="entry name" value="CRP1_MDG1_kinase"/>
</dbReference>
<feature type="domain" description="AMP-activated protein kinase glycogen-binding" evidence="2">
    <location>
        <begin position="19"/>
        <end position="93"/>
    </location>
</feature>
<proteinExistence type="inferred from homology"/>
<dbReference type="CDD" id="cd02859">
    <property type="entry name" value="E_set_AMPKbeta_like_N"/>
    <property type="match status" value="1"/>
</dbReference>
<comment type="similarity">
    <text evidence="1">Belongs to the 5'-AMP-activated protein kinase beta subunit family.</text>
</comment>
<evidence type="ECO:0000256" key="1">
    <source>
        <dbReference type="ARBA" id="ARBA00010926"/>
    </source>
</evidence>
<accession>A0A2T4TWR6</accession>
<dbReference type="Gene3D" id="2.60.40.10">
    <property type="entry name" value="Immunoglobulins"/>
    <property type="match status" value="1"/>
</dbReference>
<dbReference type="InterPro" id="IPR013783">
    <property type="entry name" value="Ig-like_fold"/>
</dbReference>
<evidence type="ECO:0000259" key="2">
    <source>
        <dbReference type="Pfam" id="PF16561"/>
    </source>
</evidence>
<comment type="caution">
    <text evidence="3">The sequence shown here is derived from an EMBL/GenBank/DDBJ whole genome shotgun (WGS) entry which is preliminary data.</text>
</comment>
<dbReference type="EMBL" id="NVQC01000023">
    <property type="protein sequence ID" value="PTL35547.1"/>
    <property type="molecule type" value="Genomic_DNA"/>
</dbReference>
<gene>
    <name evidence="3" type="ORF">CLG94_09775</name>
</gene>
<reference evidence="4" key="2">
    <citation type="journal article" date="2018" name="Environ. Microbiol.">
        <title>Bloom of a denitrifying methanotroph, 'Candidatus Methylomirabilis limnetica', in a deep stratified lake.</title>
        <authorList>
            <person name="Graf J.S."/>
            <person name="Mayr M.J."/>
            <person name="Marchant H.K."/>
            <person name="Tienken D."/>
            <person name="Hach P.F."/>
            <person name="Brand A."/>
            <person name="Schubert C.J."/>
            <person name="Kuypers M.M."/>
            <person name="Milucka J."/>
        </authorList>
    </citation>
    <scope>NUCLEOTIDE SEQUENCE [LARGE SCALE GENOMIC DNA]</scope>
    <source>
        <strain evidence="4">Zug</strain>
    </source>
</reference>
<dbReference type="Proteomes" id="UP000241436">
    <property type="component" value="Unassembled WGS sequence"/>
</dbReference>
<reference evidence="3 4" key="1">
    <citation type="submission" date="2017-09" db="EMBL/GenBank/DDBJ databases">
        <title>Bloom of a denitrifying methanotroph, Candidatus Methylomirabilis limnetica, in a deep stratified lake.</title>
        <authorList>
            <person name="Graf J.S."/>
            <person name="Marchant H.K."/>
            <person name="Tienken D."/>
            <person name="Hach P.F."/>
            <person name="Brand A."/>
            <person name="Schubert C.J."/>
            <person name="Kuypers M.M."/>
            <person name="Milucka J."/>
        </authorList>
    </citation>
    <scope>NUCLEOTIDE SEQUENCE [LARGE SCALE GENOMIC DNA]</scope>
    <source>
        <strain evidence="3 4">Zug</strain>
    </source>
</reference>
<dbReference type="AlphaFoldDB" id="A0A2T4TWR6"/>
<dbReference type="PANTHER" id="PTHR10343">
    <property type="entry name" value="5'-AMP-ACTIVATED PROTEIN KINASE , BETA SUBUNIT"/>
    <property type="match status" value="1"/>
</dbReference>
<name>A0A2T4TWR6_9BACT</name>
<dbReference type="PANTHER" id="PTHR10343:SF84">
    <property type="entry name" value="5'-AMP-ACTIVATED PROTEIN KINASE SUBUNIT BETA-1"/>
    <property type="match status" value="1"/>
</dbReference>
<dbReference type="SUPFAM" id="SSF81296">
    <property type="entry name" value="E set domains"/>
    <property type="match status" value="1"/>
</dbReference>